<comment type="caution">
    <text evidence="1">The sequence shown here is derived from an EMBL/GenBank/DDBJ whole genome shotgun (WGS) entry which is preliminary data.</text>
</comment>
<evidence type="ECO:0000313" key="2">
    <source>
        <dbReference type="Proteomes" id="UP001227192"/>
    </source>
</evidence>
<sequence length="493" mass="53926">MEDLNFANFAQRTPPSALHLLSPRVQIVLAPGSPLMQVPLFYPKCSQGISCLSGEITIPDSQAWQDAVAYCRSVITAPQDSVSRANSPWVRSCSDISRAQLQRFGPGIIEAARKGTSGIVADHFKGTRLDVPHIDKKQSFYRNLRNANLGVLYYPPTSTLAVGGFEPGVLPCSLGLSAFLEPEAAVRGASVSIVAVCDDCAKFTSEDFDIRLRLIAIPLGYAYEIRGQLINAIIDGSMLQCVGTGDQLTIEAAMAWRVISGCTSPNSGYIFGKESFEGGFVLPEVEIAMHDLLDWWSDLAAGNHENGVSATYGLGIQNPFHEYLEATMKRAAFNPKAGGFAIAAMTYMHFAAVRYGAYGYQRRRGQPCPECVKTLEAVTMGAGLAWNPKPPPKSFGDSASLRWLGKLWVDEFKDCGSIQEGLSWFQDLLCTGEIWIFDALTVINKVDNQSRLGLKRRTLGAFLPFCYSGFFCSSHSEDISINDGIRICIQFNY</sequence>
<reference evidence="1" key="1">
    <citation type="submission" date="2015-06" db="EMBL/GenBank/DDBJ databases">
        <authorList>
            <person name="Nguyen H."/>
        </authorList>
    </citation>
    <scope>NUCLEOTIDE SEQUENCE</scope>
    <source>
        <strain evidence="1">DAOM 180753</strain>
    </source>
</reference>
<dbReference type="Proteomes" id="UP001227192">
    <property type="component" value="Unassembled WGS sequence"/>
</dbReference>
<keyword evidence="2" id="KW-1185">Reference proteome</keyword>
<proteinExistence type="predicted"/>
<dbReference type="AlphaFoldDB" id="A0AAI9X386"/>
<accession>A0AAI9X386</accession>
<dbReference type="EMBL" id="LACB01000664">
    <property type="protein sequence ID" value="KAJ9481858.1"/>
    <property type="molecule type" value="Genomic_DNA"/>
</dbReference>
<protein>
    <submittedName>
        <fullName evidence="1">Uncharacterized protein</fullName>
    </submittedName>
</protein>
<reference evidence="1" key="2">
    <citation type="journal article" date="2016" name="Fungal Biol.">
        <title>Ochratoxin A production by Penicillium thymicola.</title>
        <authorList>
            <person name="Nguyen H.D.T."/>
            <person name="McMullin D.R."/>
            <person name="Ponomareva E."/>
            <person name="Riley R."/>
            <person name="Pomraning K.R."/>
            <person name="Baker S.E."/>
            <person name="Seifert K.A."/>
        </authorList>
    </citation>
    <scope>NUCLEOTIDE SEQUENCE</scope>
    <source>
        <strain evidence="1">DAOM 180753</strain>
    </source>
</reference>
<gene>
    <name evidence="1" type="ORF">VN97_g11599</name>
</gene>
<evidence type="ECO:0000313" key="1">
    <source>
        <dbReference type="EMBL" id="KAJ9481858.1"/>
    </source>
</evidence>
<name>A0AAI9X386_PENTH</name>
<organism evidence="1 2">
    <name type="scientific">Penicillium thymicola</name>
    <dbReference type="NCBI Taxonomy" id="293382"/>
    <lineage>
        <taxon>Eukaryota</taxon>
        <taxon>Fungi</taxon>
        <taxon>Dikarya</taxon>
        <taxon>Ascomycota</taxon>
        <taxon>Pezizomycotina</taxon>
        <taxon>Eurotiomycetes</taxon>
        <taxon>Eurotiomycetidae</taxon>
        <taxon>Eurotiales</taxon>
        <taxon>Aspergillaceae</taxon>
        <taxon>Penicillium</taxon>
    </lineage>
</organism>